<name>A0ACC2QCY3_9NEOP</name>
<reference evidence="1" key="1">
    <citation type="submission" date="2023-03" db="EMBL/GenBank/DDBJ databases">
        <title>Chromosome-level genomes of two armyworms, Mythimna separata and Mythimna loreyi, provide insights into the biosynthesis and reception of sex pheromones.</title>
        <authorList>
            <person name="Zhao H."/>
        </authorList>
    </citation>
    <scope>NUCLEOTIDE SEQUENCE</scope>
    <source>
        <strain evidence="1">BeijingLab</strain>
    </source>
</reference>
<dbReference type="Proteomes" id="UP001231649">
    <property type="component" value="Chromosome 20"/>
</dbReference>
<keyword evidence="2" id="KW-1185">Reference proteome</keyword>
<accession>A0ACC2QCY3</accession>
<evidence type="ECO:0000313" key="2">
    <source>
        <dbReference type="Proteomes" id="UP001231649"/>
    </source>
</evidence>
<comment type="caution">
    <text evidence="1">The sequence shown here is derived from an EMBL/GenBank/DDBJ whole genome shotgun (WGS) entry which is preliminary data.</text>
</comment>
<proteinExistence type="predicted"/>
<evidence type="ECO:0000313" key="1">
    <source>
        <dbReference type="EMBL" id="KAJ8714047.1"/>
    </source>
</evidence>
<organism evidence="1 2">
    <name type="scientific">Mythimna loreyi</name>
    <dbReference type="NCBI Taxonomy" id="667449"/>
    <lineage>
        <taxon>Eukaryota</taxon>
        <taxon>Metazoa</taxon>
        <taxon>Ecdysozoa</taxon>
        <taxon>Arthropoda</taxon>
        <taxon>Hexapoda</taxon>
        <taxon>Insecta</taxon>
        <taxon>Pterygota</taxon>
        <taxon>Neoptera</taxon>
        <taxon>Endopterygota</taxon>
        <taxon>Lepidoptera</taxon>
        <taxon>Glossata</taxon>
        <taxon>Ditrysia</taxon>
        <taxon>Noctuoidea</taxon>
        <taxon>Noctuidae</taxon>
        <taxon>Noctuinae</taxon>
        <taxon>Hadenini</taxon>
        <taxon>Mythimna</taxon>
    </lineage>
</organism>
<dbReference type="EMBL" id="CM056796">
    <property type="protein sequence ID" value="KAJ8714047.1"/>
    <property type="molecule type" value="Genomic_DNA"/>
</dbReference>
<gene>
    <name evidence="1" type="ORF">PYW08_007667</name>
</gene>
<sequence length="152" mass="16929">MDMNSGVNPAQSEIVRQVYQEETEEKGIRREPPPSYDATFNVPPVPSPTVTNQPITHQPATNQPPSQTVVLHIPLKHAPTLFNCPKCDERIITTVTYTSTNKTHMLAGFICGITCWCCICCLAAIPYLTKVFKEAQHNCPNCKTFLGSYSKF</sequence>
<protein>
    <submittedName>
        <fullName evidence="1">Uncharacterized protein</fullName>
    </submittedName>
</protein>